<reference evidence="16" key="2">
    <citation type="submission" date="2020-10" db="UniProtKB">
        <authorList>
            <consortium name="WormBaseParasite"/>
        </authorList>
    </citation>
    <scope>IDENTIFICATION</scope>
</reference>
<evidence type="ECO:0000313" key="16">
    <source>
        <dbReference type="WBParaSite" id="Pan_g934.t1"/>
    </source>
</evidence>
<name>A0A7E5A1P0_PANRE</name>
<evidence type="ECO:0000256" key="11">
    <source>
        <dbReference type="ARBA" id="ARBA00023098"/>
    </source>
</evidence>
<dbReference type="Pfam" id="PF03982">
    <property type="entry name" value="DAGAT"/>
    <property type="match status" value="1"/>
</dbReference>
<keyword evidence="6 14" id="KW-0808">Transferase</keyword>
<dbReference type="GO" id="GO:0005789">
    <property type="term" value="C:endoplasmic reticulum membrane"/>
    <property type="evidence" value="ECO:0007669"/>
    <property type="project" value="UniProtKB-SubCell"/>
</dbReference>
<organism evidence="15 16">
    <name type="scientific">Panagrellus redivivus</name>
    <name type="common">Microworm</name>
    <dbReference type="NCBI Taxonomy" id="6233"/>
    <lineage>
        <taxon>Eukaryota</taxon>
        <taxon>Metazoa</taxon>
        <taxon>Ecdysozoa</taxon>
        <taxon>Nematoda</taxon>
        <taxon>Chromadorea</taxon>
        <taxon>Rhabditida</taxon>
        <taxon>Tylenchina</taxon>
        <taxon>Panagrolaimomorpha</taxon>
        <taxon>Panagrolaimoidea</taxon>
        <taxon>Panagrolaimidae</taxon>
        <taxon>Panagrellus</taxon>
    </lineage>
</organism>
<keyword evidence="5" id="KW-0444">Lipid biosynthesis</keyword>
<keyword evidence="9 14" id="KW-0256">Endoplasmic reticulum</keyword>
<comment type="pathway">
    <text evidence="3">Lipid metabolism.</text>
</comment>
<evidence type="ECO:0000256" key="9">
    <source>
        <dbReference type="ARBA" id="ARBA00022824"/>
    </source>
</evidence>
<evidence type="ECO:0000256" key="14">
    <source>
        <dbReference type="RuleBase" id="RU367023"/>
    </source>
</evidence>
<feature type="transmembrane region" description="Helical" evidence="14">
    <location>
        <begin position="145"/>
        <end position="173"/>
    </location>
</feature>
<evidence type="ECO:0000313" key="15">
    <source>
        <dbReference type="Proteomes" id="UP000492821"/>
    </source>
</evidence>
<evidence type="ECO:0000256" key="5">
    <source>
        <dbReference type="ARBA" id="ARBA00022516"/>
    </source>
</evidence>
<keyword evidence="11" id="KW-0443">Lipid metabolism</keyword>
<keyword evidence="7 14" id="KW-0812">Transmembrane</keyword>
<keyword evidence="15" id="KW-1185">Reference proteome</keyword>
<evidence type="ECO:0000256" key="1">
    <source>
        <dbReference type="ARBA" id="ARBA00004477"/>
    </source>
</evidence>
<protein>
    <recommendedName>
        <fullName evidence="14">Acyltransferase</fullName>
        <ecNumber evidence="14">2.3.1.-</ecNumber>
    </recommendedName>
</protein>
<evidence type="ECO:0000256" key="10">
    <source>
        <dbReference type="ARBA" id="ARBA00022989"/>
    </source>
</evidence>
<dbReference type="AlphaFoldDB" id="A0A7E5A1P0"/>
<evidence type="ECO:0000256" key="12">
    <source>
        <dbReference type="ARBA" id="ARBA00023136"/>
    </source>
</evidence>
<keyword evidence="13" id="KW-0012">Acyltransferase</keyword>
<accession>A0A7E5A1P0</accession>
<dbReference type="GO" id="GO:0006071">
    <property type="term" value="P:glycerol metabolic process"/>
    <property type="evidence" value="ECO:0007669"/>
    <property type="project" value="UniProtKB-KW"/>
</dbReference>
<dbReference type="WBParaSite" id="Pan_g934.t1">
    <property type="protein sequence ID" value="Pan_g934.t1"/>
    <property type="gene ID" value="Pan_g934"/>
</dbReference>
<dbReference type="PANTHER" id="PTHR12317:SF0">
    <property type="entry name" value="ACYLTRANSFERASE"/>
    <property type="match status" value="1"/>
</dbReference>
<dbReference type="InterPro" id="IPR007130">
    <property type="entry name" value="DAGAT"/>
</dbReference>
<dbReference type="Proteomes" id="UP000492821">
    <property type="component" value="Unassembled WGS sequence"/>
</dbReference>
<dbReference type="GO" id="GO:0019432">
    <property type="term" value="P:triglyceride biosynthetic process"/>
    <property type="evidence" value="ECO:0007669"/>
    <property type="project" value="TreeGrafter"/>
</dbReference>
<dbReference type="PANTHER" id="PTHR12317">
    <property type="entry name" value="DIACYLGLYCEROL O-ACYLTRANSFERASE"/>
    <property type="match status" value="1"/>
</dbReference>
<evidence type="ECO:0000256" key="3">
    <source>
        <dbReference type="ARBA" id="ARBA00005189"/>
    </source>
</evidence>
<keyword evidence="12 14" id="KW-0472">Membrane</keyword>
<comment type="similarity">
    <text evidence="4 14">Belongs to the diacylglycerol acyltransferase family.</text>
</comment>
<sequence length="459" mass="52163">MAAVFEVERPAIDDDYDVLADFTDLLTDTTDDSTVTIFSDNKMLNGSMLPRTEAAENSNSESELSFTTAASNSGMWDEDACAMEDDFQKAYYRYIPPVETAPNTEPSPQPSNITSRVIYPRIETMHWAPVDVPLERRLQTAACTYFIWLFIAAPFVTPVIALYVLFFTSYWWISALYAIWFAYDWHSPERGAYAQEWFRRQRVWEYLAAYFPAKLVKTIDLDPNENYIIGGHPHGILAISSFISICTEATGWSDIFPGISSHLVTLGSQFMSPIRREMILMCGIISSNKRAIEYLLGKDDKKGKAVTIILGGAEEALDCRPDSHILRLSMRKGFVRLALENGAHLVPMFNFGENKTYRQVENNHGTKLRTFQTKFKEYFGFSPPLFMGRGIFNYSFGLLPFRTNITSVVGAPIKVTKIPKPTPEEIDELHAKYCDALRHLFDENKLKYGLSEDSHLTIL</sequence>
<evidence type="ECO:0000256" key="7">
    <source>
        <dbReference type="ARBA" id="ARBA00022692"/>
    </source>
</evidence>
<keyword evidence="10 14" id="KW-1133">Transmembrane helix</keyword>
<comment type="subcellular location">
    <subcellularLocation>
        <location evidence="1 14">Endoplasmic reticulum membrane</location>
        <topology evidence="1 14">Multi-pass membrane protein</topology>
    </subcellularLocation>
</comment>
<comment type="pathway">
    <text evidence="2">Glycerolipid metabolism; triacylglycerol biosynthesis.</text>
</comment>
<dbReference type="EC" id="2.3.1.-" evidence="14"/>
<evidence type="ECO:0000256" key="4">
    <source>
        <dbReference type="ARBA" id="ARBA00005420"/>
    </source>
</evidence>
<keyword evidence="8" id="KW-0319">Glycerol metabolism</keyword>
<evidence type="ECO:0000256" key="6">
    <source>
        <dbReference type="ARBA" id="ARBA00022679"/>
    </source>
</evidence>
<comment type="caution">
    <text evidence="14">Lacks conserved residue(s) required for the propagation of feature annotation.</text>
</comment>
<evidence type="ECO:0000256" key="2">
    <source>
        <dbReference type="ARBA" id="ARBA00004771"/>
    </source>
</evidence>
<evidence type="ECO:0000256" key="8">
    <source>
        <dbReference type="ARBA" id="ARBA00022798"/>
    </source>
</evidence>
<proteinExistence type="inferred from homology"/>
<evidence type="ECO:0000256" key="13">
    <source>
        <dbReference type="ARBA" id="ARBA00023315"/>
    </source>
</evidence>
<dbReference type="CDD" id="cd07987">
    <property type="entry name" value="LPLAT_MGAT-like"/>
    <property type="match status" value="1"/>
</dbReference>
<reference evidence="15" key="1">
    <citation type="journal article" date="2013" name="Genetics">
        <title>The draft genome and transcriptome of Panagrellus redivivus are shaped by the harsh demands of a free-living lifestyle.</title>
        <authorList>
            <person name="Srinivasan J."/>
            <person name="Dillman A.R."/>
            <person name="Macchietto M.G."/>
            <person name="Heikkinen L."/>
            <person name="Lakso M."/>
            <person name="Fracchia K.M."/>
            <person name="Antoshechkin I."/>
            <person name="Mortazavi A."/>
            <person name="Wong G."/>
            <person name="Sternberg P.W."/>
        </authorList>
    </citation>
    <scope>NUCLEOTIDE SEQUENCE [LARGE SCALE GENOMIC DNA]</scope>
    <source>
        <strain evidence="15">MT8872</strain>
    </source>
</reference>
<dbReference type="GO" id="GO:0004144">
    <property type="term" value="F:diacylglycerol O-acyltransferase activity"/>
    <property type="evidence" value="ECO:0007669"/>
    <property type="project" value="TreeGrafter"/>
</dbReference>